<gene>
    <name evidence="6" type="ORF">NCTC10113_01526</name>
</gene>
<dbReference type="InterPro" id="IPR050598">
    <property type="entry name" value="AminoAcid_Transporter"/>
</dbReference>
<keyword evidence="3 5" id="KW-1133">Transmembrane helix</keyword>
<evidence type="ECO:0000256" key="2">
    <source>
        <dbReference type="ARBA" id="ARBA00022692"/>
    </source>
</evidence>
<evidence type="ECO:0000256" key="3">
    <source>
        <dbReference type="ARBA" id="ARBA00022989"/>
    </source>
</evidence>
<keyword evidence="4 5" id="KW-0472">Membrane</keyword>
<feature type="transmembrane region" description="Helical" evidence="5">
    <location>
        <begin position="515"/>
        <end position="538"/>
    </location>
</feature>
<keyword evidence="2 5" id="KW-0812">Transmembrane</keyword>
<dbReference type="InterPro" id="IPR002293">
    <property type="entry name" value="AA/rel_permease1"/>
</dbReference>
<feature type="transmembrane region" description="Helical" evidence="5">
    <location>
        <begin position="316"/>
        <end position="342"/>
    </location>
</feature>
<reference evidence="6" key="1">
    <citation type="submission" date="2019-01" db="EMBL/GenBank/DDBJ databases">
        <authorList>
            <consortium name="Pathogen Informatics"/>
        </authorList>
    </citation>
    <scope>NUCLEOTIDE SEQUENCE [LARGE SCALE GENOMIC DNA]</scope>
    <source>
        <strain evidence="6">NCTC10113</strain>
    </source>
</reference>
<organism evidence="6">
    <name type="scientific">Metamycoplasma salivarium</name>
    <name type="common">Mycoplasma salivarium</name>
    <dbReference type="NCBI Taxonomy" id="2124"/>
    <lineage>
        <taxon>Bacteria</taxon>
        <taxon>Bacillati</taxon>
        <taxon>Mycoplasmatota</taxon>
        <taxon>Mycoplasmoidales</taxon>
        <taxon>Metamycoplasmataceae</taxon>
        <taxon>Metamycoplasma</taxon>
    </lineage>
</organism>
<proteinExistence type="predicted"/>
<dbReference type="Gene3D" id="1.20.1740.10">
    <property type="entry name" value="Amino acid/polyamine transporter I"/>
    <property type="match status" value="1"/>
</dbReference>
<evidence type="ECO:0000256" key="1">
    <source>
        <dbReference type="ARBA" id="ARBA00004141"/>
    </source>
</evidence>
<geneLocation type="plasmid" evidence="6">
    <name>2</name>
</geneLocation>
<feature type="transmembrane region" description="Helical" evidence="5">
    <location>
        <begin position="462"/>
        <end position="481"/>
    </location>
</feature>
<feature type="transmembrane region" description="Helical" evidence="5">
    <location>
        <begin position="374"/>
        <end position="398"/>
    </location>
</feature>
<dbReference type="Pfam" id="PF13520">
    <property type="entry name" value="AA_permease_2"/>
    <property type="match status" value="1"/>
</dbReference>
<evidence type="ECO:0000256" key="5">
    <source>
        <dbReference type="SAM" id="Phobius"/>
    </source>
</evidence>
<evidence type="ECO:0000313" key="6">
    <source>
        <dbReference type="EMBL" id="VEU56611.1"/>
    </source>
</evidence>
<feature type="transmembrane region" description="Helical" evidence="5">
    <location>
        <begin position="150"/>
        <end position="170"/>
    </location>
</feature>
<feature type="transmembrane region" description="Helical" evidence="5">
    <location>
        <begin position="421"/>
        <end position="441"/>
    </location>
</feature>
<dbReference type="PIRSF" id="PIRSF006060">
    <property type="entry name" value="AA_transporter"/>
    <property type="match status" value="1"/>
</dbReference>
<feature type="transmembrane region" description="Helical" evidence="5">
    <location>
        <begin position="267"/>
        <end position="296"/>
    </location>
</feature>
<sequence>MNNLIDEKPPENITKPNKTKKIGFFSAIFLVFGVTTGTGIFLRSKAVLEKSVFNIVWAIIVWLIAGFAVIVMALSLVEVASGCDDNLSIIGWTKKFSTLHIYKATKFLMTYLYLPFTYMVMPAYVILQFQNGLSAFTNNANVINFNNSKGAPWFYFLIALAISVWALFTGGLSSKIGNIQNWILTIIKFIPMIAVTIIGFVFIGKYGINYQPLTKQNLFNKESLSMFGVSPFFGVFGAIGGIFFAFDGFYTTAGLQTEMKEPKKTPLVLALGLLFITIVYIVIATSMTLGASALPLGNKKEIGGFYEFGAQLKANGFGWIFGIVNICISLGILGIISGFSIWTARWIENLIEEGEILIPARAYKYMKNAKRPLVGCWYVLLLSLPYMLFATIIGAYVYKNESLPNIYGYGINNLIGFCDLMGNWMAVFSFSFIAFSIIGVIKNRKTNKVATIKYKHTIWSGYTAIIMIFIVLILTIIEPFTSTGIATNRYYQTLNNSALTILEKQTQLQNIKSTLISHILTSILFILYTTISFTSMYIEKLVALKRHKKLTKLINSETDKNKKELLLISNELNNKLLMTYNVF</sequence>
<protein>
    <recommendedName>
        <fullName evidence="7">Serine/threonine exchanger SteT</fullName>
    </recommendedName>
</protein>
<dbReference type="GO" id="GO:0015179">
    <property type="term" value="F:L-amino acid transmembrane transporter activity"/>
    <property type="evidence" value="ECO:0007669"/>
    <property type="project" value="TreeGrafter"/>
</dbReference>
<evidence type="ECO:0008006" key="7">
    <source>
        <dbReference type="Google" id="ProtNLM"/>
    </source>
</evidence>
<dbReference type="EMBL" id="LR214939">
    <property type="protein sequence ID" value="VEU56611.1"/>
    <property type="molecule type" value="Genomic_DNA"/>
</dbReference>
<dbReference type="PANTHER" id="PTHR11785">
    <property type="entry name" value="AMINO ACID TRANSPORTER"/>
    <property type="match status" value="1"/>
</dbReference>
<keyword evidence="6" id="KW-0614">Plasmid</keyword>
<dbReference type="PANTHER" id="PTHR11785:SF512">
    <property type="entry name" value="SOBREMESA, ISOFORM B"/>
    <property type="match status" value="1"/>
</dbReference>
<evidence type="ECO:0000256" key="4">
    <source>
        <dbReference type="ARBA" id="ARBA00023136"/>
    </source>
</evidence>
<feature type="transmembrane region" description="Helical" evidence="5">
    <location>
        <begin position="54"/>
        <end position="77"/>
    </location>
</feature>
<dbReference type="RefSeq" id="WP_024543868.1">
    <property type="nucleotide sequence ID" value="NZ_LR214938.2"/>
</dbReference>
<name>A0A448ZZF5_METSV</name>
<accession>A0A448ZZF5</accession>
<feature type="transmembrane region" description="Helical" evidence="5">
    <location>
        <begin position="111"/>
        <end position="130"/>
    </location>
</feature>
<dbReference type="GO" id="GO:0016020">
    <property type="term" value="C:membrane"/>
    <property type="evidence" value="ECO:0007669"/>
    <property type="project" value="UniProtKB-SubCell"/>
</dbReference>
<feature type="transmembrane region" description="Helical" evidence="5">
    <location>
        <begin position="224"/>
        <end position="246"/>
    </location>
</feature>
<dbReference type="AlphaFoldDB" id="A0A448ZZF5"/>
<comment type="subcellular location">
    <subcellularLocation>
        <location evidence="1">Membrane</location>
        <topology evidence="1">Multi-pass membrane protein</topology>
    </subcellularLocation>
</comment>
<feature type="transmembrane region" description="Helical" evidence="5">
    <location>
        <begin position="182"/>
        <end position="204"/>
    </location>
</feature>
<feature type="transmembrane region" description="Helical" evidence="5">
    <location>
        <begin position="22"/>
        <end position="42"/>
    </location>
</feature>